<dbReference type="Pfam" id="PF12802">
    <property type="entry name" value="MarR_2"/>
    <property type="match status" value="1"/>
</dbReference>
<reference evidence="3" key="1">
    <citation type="journal article" date="2019" name="Int. J. Syst. Evol. Microbiol.">
        <title>The Global Catalogue of Microorganisms (GCM) 10K type strain sequencing project: providing services to taxonomists for standard genome sequencing and annotation.</title>
        <authorList>
            <consortium name="The Broad Institute Genomics Platform"/>
            <consortium name="The Broad Institute Genome Sequencing Center for Infectious Disease"/>
            <person name="Wu L."/>
            <person name="Ma J."/>
        </authorList>
    </citation>
    <scope>NUCLEOTIDE SEQUENCE [LARGE SCALE GENOMIC DNA]</scope>
    <source>
        <strain evidence="3">JCM 17326</strain>
    </source>
</reference>
<feature type="domain" description="HTH marR-type" evidence="1">
    <location>
        <begin position="1"/>
        <end position="142"/>
    </location>
</feature>
<organism evidence="2 3">
    <name type="scientific">Nonomuraea rosea</name>
    <dbReference type="NCBI Taxonomy" id="638574"/>
    <lineage>
        <taxon>Bacteria</taxon>
        <taxon>Bacillati</taxon>
        <taxon>Actinomycetota</taxon>
        <taxon>Actinomycetes</taxon>
        <taxon>Streptosporangiales</taxon>
        <taxon>Streptosporangiaceae</taxon>
        <taxon>Nonomuraea</taxon>
    </lineage>
</organism>
<dbReference type="InterPro" id="IPR036388">
    <property type="entry name" value="WH-like_DNA-bd_sf"/>
</dbReference>
<dbReference type="SUPFAM" id="SSF46785">
    <property type="entry name" value="Winged helix' DNA-binding domain"/>
    <property type="match status" value="1"/>
</dbReference>
<dbReference type="RefSeq" id="WP_345562825.1">
    <property type="nucleotide sequence ID" value="NZ_BAABDQ010000006.1"/>
</dbReference>
<sequence>MDEDLNRTVSAFRMLVTTLNRAKTHERLTEAAGVRLDRPDVQILVYLLDSGEPRRIGLIATGLQVESPHVTRHVATLEQRGLVERVRDPDDGRAWRIALTEEGAEVASRCRKVTTDWFQGAIAEWSEADRAELSRLMGKLSDDLSSHLKDVITLR</sequence>
<evidence type="ECO:0000259" key="1">
    <source>
        <dbReference type="PROSITE" id="PS50995"/>
    </source>
</evidence>
<dbReference type="SMART" id="SM00347">
    <property type="entry name" value="HTH_MARR"/>
    <property type="match status" value="1"/>
</dbReference>
<keyword evidence="3" id="KW-1185">Reference proteome</keyword>
<protein>
    <submittedName>
        <fullName evidence="2">MarR family transcriptional regulator</fullName>
    </submittedName>
</protein>
<dbReference type="PRINTS" id="PR00598">
    <property type="entry name" value="HTHMARR"/>
</dbReference>
<evidence type="ECO:0000313" key="2">
    <source>
        <dbReference type="EMBL" id="GAA3551212.1"/>
    </source>
</evidence>
<evidence type="ECO:0000313" key="3">
    <source>
        <dbReference type="Proteomes" id="UP001500630"/>
    </source>
</evidence>
<dbReference type="PANTHER" id="PTHR33164:SF57">
    <property type="entry name" value="MARR-FAMILY TRANSCRIPTIONAL REGULATOR"/>
    <property type="match status" value="1"/>
</dbReference>
<dbReference type="InterPro" id="IPR039422">
    <property type="entry name" value="MarR/SlyA-like"/>
</dbReference>
<name>A0ABP6WJW9_9ACTN</name>
<proteinExistence type="predicted"/>
<accession>A0ABP6WJW9</accession>
<dbReference type="InterPro" id="IPR036390">
    <property type="entry name" value="WH_DNA-bd_sf"/>
</dbReference>
<dbReference type="Proteomes" id="UP001500630">
    <property type="component" value="Unassembled WGS sequence"/>
</dbReference>
<dbReference type="PANTHER" id="PTHR33164">
    <property type="entry name" value="TRANSCRIPTIONAL REGULATOR, MARR FAMILY"/>
    <property type="match status" value="1"/>
</dbReference>
<dbReference type="Gene3D" id="1.10.10.10">
    <property type="entry name" value="Winged helix-like DNA-binding domain superfamily/Winged helix DNA-binding domain"/>
    <property type="match status" value="1"/>
</dbReference>
<dbReference type="PROSITE" id="PS50995">
    <property type="entry name" value="HTH_MARR_2"/>
    <property type="match status" value="1"/>
</dbReference>
<gene>
    <name evidence="2" type="ORF">GCM10022419_034400</name>
</gene>
<dbReference type="EMBL" id="BAABDQ010000006">
    <property type="protein sequence ID" value="GAA3551212.1"/>
    <property type="molecule type" value="Genomic_DNA"/>
</dbReference>
<comment type="caution">
    <text evidence="2">The sequence shown here is derived from an EMBL/GenBank/DDBJ whole genome shotgun (WGS) entry which is preliminary data.</text>
</comment>
<dbReference type="InterPro" id="IPR000835">
    <property type="entry name" value="HTH_MarR-typ"/>
</dbReference>